<sequence length="131" mass="14500">MEPREHLTRIYGHVWADSNPVQVYLAAAWSGVGTARASCALYFAPDHPRNTVIVTSEPPARSRALLLGAIIAVQVTDPGARLLIYSSDEYLAQAVYHWAASHERSRWEVPNGDALQCFRDLIRARGAPLSF</sequence>
<dbReference type="EMBL" id="KZ857515">
    <property type="protein sequence ID" value="RDX41356.1"/>
    <property type="molecule type" value="Genomic_DNA"/>
</dbReference>
<gene>
    <name evidence="1" type="ORF">OH76DRAFT_1364727</name>
</gene>
<dbReference type="InterPro" id="IPR036397">
    <property type="entry name" value="RNaseH_sf"/>
</dbReference>
<name>A0A371CM40_9APHY</name>
<reference evidence="1 2" key="1">
    <citation type="journal article" date="2018" name="Biotechnol. Biofuels">
        <title>Integrative visual omics of the white-rot fungus Polyporus brumalis exposes the biotechnological potential of its oxidative enzymes for delignifying raw plant biomass.</title>
        <authorList>
            <person name="Miyauchi S."/>
            <person name="Rancon A."/>
            <person name="Drula E."/>
            <person name="Hage H."/>
            <person name="Chaduli D."/>
            <person name="Favel A."/>
            <person name="Grisel S."/>
            <person name="Henrissat B."/>
            <person name="Herpoel-Gimbert I."/>
            <person name="Ruiz-Duenas F.J."/>
            <person name="Chevret D."/>
            <person name="Hainaut M."/>
            <person name="Lin J."/>
            <person name="Wang M."/>
            <person name="Pangilinan J."/>
            <person name="Lipzen A."/>
            <person name="Lesage-Meessen L."/>
            <person name="Navarro D."/>
            <person name="Riley R."/>
            <person name="Grigoriev I.V."/>
            <person name="Zhou S."/>
            <person name="Raouche S."/>
            <person name="Rosso M.N."/>
        </authorList>
    </citation>
    <scope>NUCLEOTIDE SEQUENCE [LARGE SCALE GENOMIC DNA]</scope>
    <source>
        <strain evidence="1 2">BRFM 1820</strain>
    </source>
</reference>
<dbReference type="Gene3D" id="3.30.420.10">
    <property type="entry name" value="Ribonuclease H-like superfamily/Ribonuclease H"/>
    <property type="match status" value="1"/>
</dbReference>
<organism evidence="1 2">
    <name type="scientific">Lentinus brumalis</name>
    <dbReference type="NCBI Taxonomy" id="2498619"/>
    <lineage>
        <taxon>Eukaryota</taxon>
        <taxon>Fungi</taxon>
        <taxon>Dikarya</taxon>
        <taxon>Basidiomycota</taxon>
        <taxon>Agaricomycotina</taxon>
        <taxon>Agaricomycetes</taxon>
        <taxon>Polyporales</taxon>
        <taxon>Polyporaceae</taxon>
        <taxon>Lentinus</taxon>
    </lineage>
</organism>
<dbReference type="InterPro" id="IPR012337">
    <property type="entry name" value="RNaseH-like_sf"/>
</dbReference>
<dbReference type="OrthoDB" id="3014286at2759"/>
<dbReference type="SUPFAM" id="SSF53098">
    <property type="entry name" value="Ribonuclease H-like"/>
    <property type="match status" value="1"/>
</dbReference>
<evidence type="ECO:0000313" key="1">
    <source>
        <dbReference type="EMBL" id="RDX41356.1"/>
    </source>
</evidence>
<dbReference type="GO" id="GO:0003676">
    <property type="term" value="F:nucleic acid binding"/>
    <property type="evidence" value="ECO:0007669"/>
    <property type="project" value="InterPro"/>
</dbReference>
<feature type="non-terminal residue" evidence="1">
    <location>
        <position position="131"/>
    </location>
</feature>
<dbReference type="Proteomes" id="UP000256964">
    <property type="component" value="Unassembled WGS sequence"/>
</dbReference>
<dbReference type="AlphaFoldDB" id="A0A371CM40"/>
<protein>
    <recommendedName>
        <fullName evidence="3">RNase H type-1 domain-containing protein</fullName>
    </recommendedName>
</protein>
<proteinExistence type="predicted"/>
<dbReference type="STRING" id="139420.A0A371CM40"/>
<evidence type="ECO:0008006" key="3">
    <source>
        <dbReference type="Google" id="ProtNLM"/>
    </source>
</evidence>
<evidence type="ECO:0000313" key="2">
    <source>
        <dbReference type="Proteomes" id="UP000256964"/>
    </source>
</evidence>
<accession>A0A371CM40</accession>
<keyword evidence="2" id="KW-1185">Reference proteome</keyword>